<gene>
    <name evidence="1" type="ORF">PoB_007523900</name>
</gene>
<proteinExistence type="predicted"/>
<evidence type="ECO:0000313" key="2">
    <source>
        <dbReference type="Proteomes" id="UP000735302"/>
    </source>
</evidence>
<reference evidence="1 2" key="1">
    <citation type="journal article" date="2021" name="Elife">
        <title>Chloroplast acquisition without the gene transfer in kleptoplastic sea slugs, Plakobranchus ocellatus.</title>
        <authorList>
            <person name="Maeda T."/>
            <person name="Takahashi S."/>
            <person name="Yoshida T."/>
            <person name="Shimamura S."/>
            <person name="Takaki Y."/>
            <person name="Nagai Y."/>
            <person name="Toyoda A."/>
            <person name="Suzuki Y."/>
            <person name="Arimoto A."/>
            <person name="Ishii H."/>
            <person name="Satoh N."/>
            <person name="Nishiyama T."/>
            <person name="Hasebe M."/>
            <person name="Maruyama T."/>
            <person name="Minagawa J."/>
            <person name="Obokata J."/>
            <person name="Shigenobu S."/>
        </authorList>
    </citation>
    <scope>NUCLEOTIDE SEQUENCE [LARGE SCALE GENOMIC DNA]</scope>
</reference>
<evidence type="ECO:0008006" key="3">
    <source>
        <dbReference type="Google" id="ProtNLM"/>
    </source>
</evidence>
<organism evidence="1 2">
    <name type="scientific">Plakobranchus ocellatus</name>
    <dbReference type="NCBI Taxonomy" id="259542"/>
    <lineage>
        <taxon>Eukaryota</taxon>
        <taxon>Metazoa</taxon>
        <taxon>Spiralia</taxon>
        <taxon>Lophotrochozoa</taxon>
        <taxon>Mollusca</taxon>
        <taxon>Gastropoda</taxon>
        <taxon>Heterobranchia</taxon>
        <taxon>Euthyneura</taxon>
        <taxon>Panpulmonata</taxon>
        <taxon>Sacoglossa</taxon>
        <taxon>Placobranchoidea</taxon>
        <taxon>Plakobranchidae</taxon>
        <taxon>Plakobranchus</taxon>
    </lineage>
</organism>
<dbReference type="EMBL" id="BLXT01008440">
    <property type="protein sequence ID" value="GFO48734.1"/>
    <property type="molecule type" value="Genomic_DNA"/>
</dbReference>
<comment type="caution">
    <text evidence="1">The sequence shown here is derived from an EMBL/GenBank/DDBJ whole genome shotgun (WGS) entry which is preliminary data.</text>
</comment>
<dbReference type="AlphaFoldDB" id="A0AAV4DXE2"/>
<name>A0AAV4DXE2_9GAST</name>
<dbReference type="Proteomes" id="UP000735302">
    <property type="component" value="Unassembled WGS sequence"/>
</dbReference>
<evidence type="ECO:0000313" key="1">
    <source>
        <dbReference type="EMBL" id="GFO48734.1"/>
    </source>
</evidence>
<keyword evidence="2" id="KW-1185">Reference proteome</keyword>
<protein>
    <recommendedName>
        <fullName evidence="3">Endonuclease/exonuclease/phosphatase domain-containing protein</fullName>
    </recommendedName>
</protein>
<accession>A0AAV4DXE2</accession>
<sequence length="230" mass="25829">MKTFPGCIRSITHDSHEVGDQSYLRSWCLPAQSHQAAGKCLVVGDFNSHSPSWEYPDLEARDIREQTIRKVYPALHADDLTLTSSEDETLKDERTRKTITTIDSKHPSCKWVKSVQVVQQQTAKNEWAGVFIEWPNGAREGKHAHFSQECTTQTAKRNVALEQTALVFKNTPPLSPFKLVLPPILNLSYKASSVTKLFSPTLTTLLADLAQSLNSNALSKTMKLLRDRPK</sequence>